<dbReference type="AlphaFoldDB" id="A0A543KCG3"/>
<gene>
    <name evidence="1" type="ORF">BD293_1397</name>
</gene>
<sequence>MSASVTFRPHHFLCALGFAGKGYSDDFTANMAAIVDRLRAPGGGAVQIEVTYQADSICAPCPHKRGQSCEKAAKIAALDTHHAQALSLADGDCLTWADAQARIVAHVPPGSLAQLCSGCQWLELGLCEAALSELHTSHTEKGRG</sequence>
<proteinExistence type="predicted"/>
<evidence type="ECO:0008006" key="3">
    <source>
        <dbReference type="Google" id="ProtNLM"/>
    </source>
</evidence>
<evidence type="ECO:0000313" key="2">
    <source>
        <dbReference type="Proteomes" id="UP000320582"/>
    </source>
</evidence>
<protein>
    <recommendedName>
        <fullName evidence="3">DUF1284 domain-containing protein</fullName>
    </recommendedName>
</protein>
<dbReference type="Proteomes" id="UP000320582">
    <property type="component" value="Unassembled WGS sequence"/>
</dbReference>
<dbReference type="Pfam" id="PF06935">
    <property type="entry name" value="DUF1284"/>
    <property type="match status" value="1"/>
</dbReference>
<accession>A0A543KCG3</accession>
<name>A0A543KCG3_9RHOB</name>
<evidence type="ECO:0000313" key="1">
    <source>
        <dbReference type="EMBL" id="TQM92778.1"/>
    </source>
</evidence>
<dbReference type="OrthoDB" id="6195504at2"/>
<reference evidence="1 2" key="1">
    <citation type="submission" date="2019-06" db="EMBL/GenBank/DDBJ databases">
        <title>Genomic Encyclopedia of Archaeal and Bacterial Type Strains, Phase II (KMG-II): from individual species to whole genera.</title>
        <authorList>
            <person name="Goeker M."/>
        </authorList>
    </citation>
    <scope>NUCLEOTIDE SEQUENCE [LARGE SCALE GENOMIC DNA]</scope>
    <source>
        <strain evidence="1 2">DSM 18423</strain>
    </source>
</reference>
<keyword evidence="2" id="KW-1185">Reference proteome</keyword>
<dbReference type="InterPro" id="IPR009702">
    <property type="entry name" value="DUF1284"/>
</dbReference>
<organism evidence="1 2">
    <name type="scientific">Roseinatronobacter monicus</name>
    <dbReference type="NCBI Taxonomy" id="393481"/>
    <lineage>
        <taxon>Bacteria</taxon>
        <taxon>Pseudomonadati</taxon>
        <taxon>Pseudomonadota</taxon>
        <taxon>Alphaproteobacteria</taxon>
        <taxon>Rhodobacterales</taxon>
        <taxon>Paracoccaceae</taxon>
        <taxon>Roseinatronobacter</taxon>
    </lineage>
</organism>
<dbReference type="RefSeq" id="WP_142080431.1">
    <property type="nucleotide sequence ID" value="NZ_VFPT01000001.1"/>
</dbReference>
<dbReference type="EMBL" id="VFPT01000001">
    <property type="protein sequence ID" value="TQM92778.1"/>
    <property type="molecule type" value="Genomic_DNA"/>
</dbReference>
<comment type="caution">
    <text evidence="1">The sequence shown here is derived from an EMBL/GenBank/DDBJ whole genome shotgun (WGS) entry which is preliminary data.</text>
</comment>